<evidence type="ECO:0000313" key="4">
    <source>
        <dbReference type="EMBL" id="MDA4847557.1"/>
    </source>
</evidence>
<keyword evidence="5" id="KW-1185">Reference proteome</keyword>
<dbReference type="InterPro" id="IPR023186">
    <property type="entry name" value="IUNH"/>
</dbReference>
<dbReference type="GO" id="GO:0016787">
    <property type="term" value="F:hydrolase activity"/>
    <property type="evidence" value="ECO:0007669"/>
    <property type="project" value="UniProtKB-KW"/>
</dbReference>
<evidence type="ECO:0000259" key="3">
    <source>
        <dbReference type="Pfam" id="PF01156"/>
    </source>
</evidence>
<name>A0ABT4VS67_9HYPH</name>
<dbReference type="Gene3D" id="3.90.245.10">
    <property type="entry name" value="Ribonucleoside hydrolase-like"/>
    <property type="match status" value="1"/>
</dbReference>
<feature type="domain" description="Inosine/uridine-preferring nucleoside hydrolase" evidence="3">
    <location>
        <begin position="4"/>
        <end position="270"/>
    </location>
</feature>
<protein>
    <submittedName>
        <fullName evidence="4">Nucleoside hydrolase</fullName>
    </submittedName>
</protein>
<evidence type="ECO:0000256" key="1">
    <source>
        <dbReference type="ARBA" id="ARBA00022801"/>
    </source>
</evidence>
<dbReference type="EMBL" id="JAPJZH010000013">
    <property type="protein sequence ID" value="MDA4847557.1"/>
    <property type="molecule type" value="Genomic_DNA"/>
</dbReference>
<dbReference type="PANTHER" id="PTHR12304:SF59">
    <property type="entry name" value="INOSINE-URIDINE PREFERRING NUCLEOSIDE HYDROLASE FAMILY PROTEIN"/>
    <property type="match status" value="1"/>
</dbReference>
<dbReference type="InterPro" id="IPR036452">
    <property type="entry name" value="Ribo_hydro-like"/>
</dbReference>
<dbReference type="SUPFAM" id="SSF53590">
    <property type="entry name" value="Nucleoside hydrolase"/>
    <property type="match status" value="1"/>
</dbReference>
<comment type="caution">
    <text evidence="4">The sequence shown here is derived from an EMBL/GenBank/DDBJ whole genome shotgun (WGS) entry which is preliminary data.</text>
</comment>
<gene>
    <name evidence="4" type="ORF">OOZ53_19505</name>
</gene>
<dbReference type="PANTHER" id="PTHR12304">
    <property type="entry name" value="INOSINE-URIDINE PREFERRING NUCLEOSIDE HYDROLASE"/>
    <property type="match status" value="1"/>
</dbReference>
<keyword evidence="1 4" id="KW-0378">Hydrolase</keyword>
<dbReference type="InterPro" id="IPR001910">
    <property type="entry name" value="Inosine/uridine_hydrolase_dom"/>
</dbReference>
<keyword evidence="2" id="KW-0326">Glycosidase</keyword>
<evidence type="ECO:0000256" key="2">
    <source>
        <dbReference type="ARBA" id="ARBA00023295"/>
    </source>
</evidence>
<accession>A0ABT4VS67</accession>
<organism evidence="4 5">
    <name type="scientific">Hoeflea poritis</name>
    <dbReference type="NCBI Taxonomy" id="2993659"/>
    <lineage>
        <taxon>Bacteria</taxon>
        <taxon>Pseudomonadati</taxon>
        <taxon>Pseudomonadota</taxon>
        <taxon>Alphaproteobacteria</taxon>
        <taxon>Hyphomicrobiales</taxon>
        <taxon>Rhizobiaceae</taxon>
        <taxon>Hoeflea</taxon>
    </lineage>
</organism>
<sequence length="297" mass="31761">MTAIWVDTDFGFDDLWALLVLRRLNVRVDGISLVAGNASMGQVVKNALGAALAYGFDTPIWRGSQEPLERELETAGRILGPTGMRSRGRTLPDPVGQVQHGAVTALQDWLVGGTEEQSRDILALGPLTNIARLIQSAPEAARRITRLVWMGGGNGAGNHTRYAEFNAWADPDAARIVANAGLPLDIVDLTLCRTVVFGPDDLPVTDPLTADLLGGYLDIALERGRPAMAIYDPTAAFALADEHHLHFEPRALSVTTEPGDRYGETTFVPDSGSRTRLAIDASPQLAAMCLSALAGEV</sequence>
<dbReference type="Pfam" id="PF01156">
    <property type="entry name" value="IU_nuc_hydro"/>
    <property type="match status" value="1"/>
</dbReference>
<dbReference type="Proteomes" id="UP001148313">
    <property type="component" value="Unassembled WGS sequence"/>
</dbReference>
<proteinExistence type="predicted"/>
<evidence type="ECO:0000313" key="5">
    <source>
        <dbReference type="Proteomes" id="UP001148313"/>
    </source>
</evidence>
<reference evidence="4" key="1">
    <citation type="submission" date="2022-11" db="EMBL/GenBank/DDBJ databases">
        <title>Hoeflea poritis sp. nov., isolated from scleractinian coral Porites lutea.</title>
        <authorList>
            <person name="Zhang G."/>
            <person name="Wei Q."/>
            <person name="Cai L."/>
        </authorList>
    </citation>
    <scope>NUCLEOTIDE SEQUENCE</scope>
    <source>
        <strain evidence="4">E7-10</strain>
    </source>
</reference>
<dbReference type="RefSeq" id="WP_271091387.1">
    <property type="nucleotide sequence ID" value="NZ_JAPJZH010000013.1"/>
</dbReference>